<feature type="non-terminal residue" evidence="2">
    <location>
        <position position="618"/>
    </location>
</feature>
<dbReference type="OrthoDB" id="10692182at2759"/>
<evidence type="ECO:0000313" key="3">
    <source>
        <dbReference type="Proteomes" id="UP000221165"/>
    </source>
</evidence>
<dbReference type="Proteomes" id="UP000221165">
    <property type="component" value="Unassembled WGS sequence"/>
</dbReference>
<feature type="compositionally biased region" description="Acidic residues" evidence="1">
    <location>
        <begin position="45"/>
        <end position="57"/>
    </location>
</feature>
<reference evidence="2 3" key="1">
    <citation type="journal article" date="2017" name="Int. J. Parasitol.">
        <title>The genome of the protozoan parasite Cystoisospora suis and a reverse vaccinology approach to identify vaccine candidates.</title>
        <authorList>
            <person name="Palmieri N."/>
            <person name="Shrestha A."/>
            <person name="Ruttkowski B."/>
            <person name="Beck T."/>
            <person name="Vogl C."/>
            <person name="Tomley F."/>
            <person name="Blake D.P."/>
            <person name="Joachim A."/>
        </authorList>
    </citation>
    <scope>NUCLEOTIDE SEQUENCE [LARGE SCALE GENOMIC DNA]</scope>
    <source>
        <strain evidence="2 3">Wien I</strain>
    </source>
</reference>
<dbReference type="EMBL" id="MIGC01007678">
    <property type="protein sequence ID" value="PHJ15667.1"/>
    <property type="molecule type" value="Genomic_DNA"/>
</dbReference>
<feature type="compositionally biased region" description="Acidic residues" evidence="1">
    <location>
        <begin position="244"/>
        <end position="258"/>
    </location>
</feature>
<dbReference type="GeneID" id="94433836"/>
<dbReference type="AlphaFoldDB" id="A0A2C6KDK5"/>
<feature type="compositionally biased region" description="Polar residues" evidence="1">
    <location>
        <begin position="470"/>
        <end position="484"/>
    </location>
</feature>
<proteinExistence type="predicted"/>
<accession>A0A2C6KDK5</accession>
<sequence>MKKQLGGGARTNRGETRGTANELRSAGQGASDSVHDDQSYQVASCEDDKEDENEGEQDAQRINVGPCYGLGVAETKGVVPGERRKAEPREAKGKGGKVRRNWSAWGDKERVEDLNQGIVEVDSSTDEGDDDEEMDQMTTSRENVLQGKVNARNCSKKVLSETVPEENGEIQLDVASRDQTGVTPVREESQGGQENEETEKKDEEVDGNDEDTSERKRRLLSADEERRSSGKALWVSKRLRELQQEQEDEEKESNEAESEYSLSAGQEEPDEWVPHGFISEAGGGKKKTARSLERLDGASVLSDSRKNSDLLAEENARNKAPERSRVSETKKKMREKEVLEKERRTKEMYDRQQLLRLLTAEAKTLRPWKAGITWSKTQGRWLVKSPACRSRWIPPRTFAPQTVDEVAATLAAACEYLDKRNGGSQSTLGTPPFSSHSGGGSQLNITCTGLEKVDSGRRRVPENETDGASWGTSARSSVGDNTLHQLARPEPVNSLDADIQSGFPTADNTEESAQCLPGLQNEDRSTPGDSLKITNSADPATGKTKQDKAHRAIMDADGGEEPVGKIINGAIQSQERIHSSPPEDEEVYGDVHRRPESVEITQGLQCGGGTDMARVSQE</sequence>
<keyword evidence="3" id="KW-1185">Reference proteome</keyword>
<name>A0A2C6KDK5_9APIC</name>
<feature type="compositionally biased region" description="Basic and acidic residues" evidence="1">
    <location>
        <begin position="81"/>
        <end position="93"/>
    </location>
</feature>
<feature type="region of interest" description="Disordered" evidence="1">
    <location>
        <begin position="422"/>
        <end position="548"/>
    </location>
</feature>
<evidence type="ECO:0000313" key="2">
    <source>
        <dbReference type="EMBL" id="PHJ15667.1"/>
    </source>
</evidence>
<feature type="compositionally biased region" description="Basic and acidic residues" evidence="1">
    <location>
        <begin position="303"/>
        <end position="341"/>
    </location>
</feature>
<dbReference type="VEuPathDB" id="ToxoDB:CSUI_010522"/>
<protein>
    <submittedName>
        <fullName evidence="2">Uncharacterized protein</fullName>
    </submittedName>
</protein>
<dbReference type="RefSeq" id="XP_067917399.1">
    <property type="nucleotide sequence ID" value="XM_068070625.1"/>
</dbReference>
<gene>
    <name evidence="2" type="ORF">CSUI_010522</name>
</gene>
<feature type="compositionally biased region" description="Acidic residues" evidence="1">
    <location>
        <begin position="123"/>
        <end position="135"/>
    </location>
</feature>
<evidence type="ECO:0000256" key="1">
    <source>
        <dbReference type="SAM" id="MobiDB-lite"/>
    </source>
</evidence>
<feature type="region of interest" description="Disordered" evidence="1">
    <location>
        <begin position="1"/>
        <end position="341"/>
    </location>
</feature>
<comment type="caution">
    <text evidence="2">The sequence shown here is derived from an EMBL/GenBank/DDBJ whole genome shotgun (WGS) entry which is preliminary data.</text>
</comment>
<feature type="compositionally biased region" description="Basic and acidic residues" evidence="1">
    <location>
        <begin position="451"/>
        <end position="462"/>
    </location>
</feature>
<organism evidence="2 3">
    <name type="scientific">Cystoisospora suis</name>
    <dbReference type="NCBI Taxonomy" id="483139"/>
    <lineage>
        <taxon>Eukaryota</taxon>
        <taxon>Sar</taxon>
        <taxon>Alveolata</taxon>
        <taxon>Apicomplexa</taxon>
        <taxon>Conoidasida</taxon>
        <taxon>Coccidia</taxon>
        <taxon>Eucoccidiorida</taxon>
        <taxon>Eimeriorina</taxon>
        <taxon>Sarcocystidae</taxon>
        <taxon>Cystoisospora</taxon>
    </lineage>
</organism>
<feature type="compositionally biased region" description="Polar residues" evidence="1">
    <location>
        <begin position="422"/>
        <end position="447"/>
    </location>
</feature>